<evidence type="ECO:0000313" key="3">
    <source>
        <dbReference type="Proteomes" id="UP000018948"/>
    </source>
</evidence>
<comment type="caution">
    <text evidence="2">The sequence shown here is derived from an EMBL/GenBank/DDBJ whole genome shotgun (WGS) entry which is preliminary data.</text>
</comment>
<evidence type="ECO:0000256" key="1">
    <source>
        <dbReference type="SAM" id="MobiDB-lite"/>
    </source>
</evidence>
<sequence length="419" mass="48460">MIAELMRLYKSKESLILTLNALCKMVKNRFRDAFGYYNAVRKVLSKQNKSEKLDNELTPEEEKKYISYEELMSVPQKVKKILMDTYGEVFLSNNELSKLTKAKSLAYLRLVFDYVTLYLNVHYPLRLVWPTVYLRPVDAGNYLQGTKLHLNNFKNVRLMGAQVIDLDGSTINLIAQFLHFLINSLGQTPTKLLWRVYNNSPGEYDSNNGFSSTLSKLFVKYNGKPMSMNMIRHIVESHLIQSPTYAKLTNREKHDLHAKLLHSTFAANTSYNKIANRSTAPEVSEEAPDFSYEPTPQPPSPALKHTMLVSHAFVDLWHLIEDEKSFDKHLFSLLDEPEQDFMRYCLSKCHIKSREFDSAYNEQLDGVVKRLKMLQGATAIGDDNPGIKKEMKQLLDKLYEKGVFSTNYYTQFKRLMKLS</sequence>
<accession>W2ZX62</accession>
<dbReference type="OrthoDB" id="100135at2759"/>
<feature type="region of interest" description="Disordered" evidence="1">
    <location>
        <begin position="278"/>
        <end position="298"/>
    </location>
</feature>
<protein>
    <submittedName>
        <fullName evidence="2">Uncharacterized protein</fullName>
    </submittedName>
</protein>
<name>W2ZX62_PHYNI</name>
<reference evidence="2 3" key="1">
    <citation type="submission" date="2013-11" db="EMBL/GenBank/DDBJ databases">
        <title>The Genome Sequence of Phytophthora parasitica P10297.</title>
        <authorList>
            <consortium name="The Broad Institute Genomics Platform"/>
            <person name="Russ C."/>
            <person name="Tyler B."/>
            <person name="Panabieres F."/>
            <person name="Shan W."/>
            <person name="Tripathy S."/>
            <person name="Grunwald N."/>
            <person name="Machado M."/>
            <person name="Johnson C.S."/>
            <person name="Walker B."/>
            <person name="Young S.K."/>
            <person name="Zeng Q."/>
            <person name="Gargeya S."/>
            <person name="Fitzgerald M."/>
            <person name="Haas B."/>
            <person name="Abouelleil A."/>
            <person name="Allen A.W."/>
            <person name="Alvarado L."/>
            <person name="Arachchi H.M."/>
            <person name="Berlin A.M."/>
            <person name="Chapman S.B."/>
            <person name="Gainer-Dewar J."/>
            <person name="Goldberg J."/>
            <person name="Griggs A."/>
            <person name="Gujja S."/>
            <person name="Hansen M."/>
            <person name="Howarth C."/>
            <person name="Imamovic A."/>
            <person name="Ireland A."/>
            <person name="Larimer J."/>
            <person name="McCowan C."/>
            <person name="Murphy C."/>
            <person name="Pearson M."/>
            <person name="Poon T.W."/>
            <person name="Priest M."/>
            <person name="Roberts A."/>
            <person name="Saif S."/>
            <person name="Shea T."/>
            <person name="Sisk P."/>
            <person name="Sykes S."/>
            <person name="Wortman J."/>
            <person name="Nusbaum C."/>
            <person name="Birren B."/>
        </authorList>
    </citation>
    <scope>NUCLEOTIDE SEQUENCE [LARGE SCALE GENOMIC DNA]</scope>
    <source>
        <strain evidence="2 3">P10297</strain>
    </source>
</reference>
<dbReference type="Proteomes" id="UP000018948">
    <property type="component" value="Unassembled WGS sequence"/>
</dbReference>
<gene>
    <name evidence="2" type="ORF">F442_03328</name>
</gene>
<proteinExistence type="predicted"/>
<dbReference type="EMBL" id="ANIY01000776">
    <property type="protein sequence ID" value="ETP51556.1"/>
    <property type="molecule type" value="Genomic_DNA"/>
</dbReference>
<evidence type="ECO:0000313" key="2">
    <source>
        <dbReference type="EMBL" id="ETP51556.1"/>
    </source>
</evidence>
<organism evidence="2 3">
    <name type="scientific">Phytophthora nicotianae P10297</name>
    <dbReference type="NCBI Taxonomy" id="1317064"/>
    <lineage>
        <taxon>Eukaryota</taxon>
        <taxon>Sar</taxon>
        <taxon>Stramenopiles</taxon>
        <taxon>Oomycota</taxon>
        <taxon>Peronosporomycetes</taxon>
        <taxon>Peronosporales</taxon>
        <taxon>Peronosporaceae</taxon>
        <taxon>Phytophthora</taxon>
    </lineage>
</organism>
<dbReference type="AlphaFoldDB" id="W2ZX62"/>